<dbReference type="RefSeq" id="WP_114616047.1">
    <property type="nucleotide sequence ID" value="NZ_PPTO01000014.1"/>
</dbReference>
<accession>A0A369LBF3</accession>
<dbReference type="PANTHER" id="PTHR13078:SF56">
    <property type="entry name" value="PEROXISOMAL MULTIFUNCTIONAL ENZYME TYPE 2"/>
    <property type="match status" value="1"/>
</dbReference>
<dbReference type="AlphaFoldDB" id="A0A369LBF3"/>
<reference evidence="3 4" key="1">
    <citation type="journal article" date="2018" name="Elife">
        <title>Discovery and characterization of a prevalent human gut bacterial enzyme sufficient for the inactivation of a family of plant toxins.</title>
        <authorList>
            <person name="Koppel N."/>
            <person name="Bisanz J.E."/>
            <person name="Pandelia M.E."/>
            <person name="Turnbaugh P.J."/>
            <person name="Balskus E.P."/>
        </authorList>
    </citation>
    <scope>NUCLEOTIDE SEQUENCE [LARGE SCALE GENOMIC DNA]</scope>
    <source>
        <strain evidence="3 4">OB21 GAM31</strain>
    </source>
</reference>
<dbReference type="GO" id="GO:0004300">
    <property type="term" value="F:enoyl-CoA hydratase activity"/>
    <property type="evidence" value="ECO:0007669"/>
    <property type="project" value="TreeGrafter"/>
</dbReference>
<dbReference type="EMBL" id="PPTO01000014">
    <property type="protein sequence ID" value="RDB56504.1"/>
    <property type="molecule type" value="Genomic_DNA"/>
</dbReference>
<dbReference type="InterPro" id="IPR002539">
    <property type="entry name" value="MaoC-like_dom"/>
</dbReference>
<dbReference type="Proteomes" id="UP000253975">
    <property type="component" value="Unassembled WGS sequence"/>
</dbReference>
<dbReference type="GO" id="GO:0006635">
    <property type="term" value="P:fatty acid beta-oxidation"/>
    <property type="evidence" value="ECO:0007669"/>
    <property type="project" value="TreeGrafter"/>
</dbReference>
<dbReference type="Gene3D" id="3.10.129.10">
    <property type="entry name" value="Hotdog Thioesterase"/>
    <property type="match status" value="1"/>
</dbReference>
<gene>
    <name evidence="3" type="ORF">C1881_08195</name>
</gene>
<proteinExistence type="inferred from homology"/>
<dbReference type="GO" id="GO:0003857">
    <property type="term" value="F:(3S)-3-hydroxyacyl-CoA dehydrogenase (NAD+) activity"/>
    <property type="evidence" value="ECO:0007669"/>
    <property type="project" value="TreeGrafter"/>
</dbReference>
<feature type="domain" description="MaoC-like" evidence="2">
    <location>
        <begin position="183"/>
        <end position="265"/>
    </location>
</feature>
<organism evidence="3 4">
    <name type="scientific">Slackia isoflavoniconvertens</name>
    <dbReference type="NCBI Taxonomy" id="572010"/>
    <lineage>
        <taxon>Bacteria</taxon>
        <taxon>Bacillati</taxon>
        <taxon>Actinomycetota</taxon>
        <taxon>Coriobacteriia</taxon>
        <taxon>Eggerthellales</taxon>
        <taxon>Eggerthellaceae</taxon>
        <taxon>Slackia</taxon>
    </lineage>
</organism>
<comment type="similarity">
    <text evidence="1">Belongs to the enoyl-CoA hydratase/isomerase family.</text>
</comment>
<name>A0A369LBF3_9ACTN</name>
<protein>
    <submittedName>
        <fullName evidence="3">3-alpha,7-alpha, 12-alpha-trihydroxy-5-beta-cholest-24-enoyl-CoA hydratase</fullName>
    </submittedName>
</protein>
<dbReference type="PANTHER" id="PTHR13078">
    <property type="entry name" value="PEROXISOMAL MULTIFUNCTIONAL ENZYME TYPE 2-RELATED"/>
    <property type="match status" value="1"/>
</dbReference>
<sequence length="292" mass="32866">MAISTEIVGKTFGPFVRDYTFKDLEICALGCGAGWDGRVDLEYVNEHDAKNPDLKVLPIFAVPLTVNEEMTTTLDYGFDYSGSLHYGIDVHFHAPFKMSDHIQTYVTQEAIWDRGEGRGSLSKQVGKSYSADGTHLCTVDTYDCCIYDGGWGGELPPKDAVDYPDREADFAYEETYGYNWPLVYRMMGDWHQQHIDWSYTEQTGLERPIAHGVSSAGVAMRHVISLLFPGHPEAMTRFKCRFTSPVLPGVRLRTVVWKTAEGEARFRMVNADAPESKPFLNNGIVEWGPERA</sequence>
<evidence type="ECO:0000256" key="1">
    <source>
        <dbReference type="ARBA" id="ARBA00005254"/>
    </source>
</evidence>
<dbReference type="SUPFAM" id="SSF54637">
    <property type="entry name" value="Thioesterase/thiol ester dehydrase-isomerase"/>
    <property type="match status" value="2"/>
</dbReference>
<evidence type="ECO:0000313" key="3">
    <source>
        <dbReference type="EMBL" id="RDB56504.1"/>
    </source>
</evidence>
<comment type="caution">
    <text evidence="3">The sequence shown here is derived from an EMBL/GenBank/DDBJ whole genome shotgun (WGS) entry which is preliminary data.</text>
</comment>
<dbReference type="InterPro" id="IPR029069">
    <property type="entry name" value="HotDog_dom_sf"/>
</dbReference>
<evidence type="ECO:0000259" key="2">
    <source>
        <dbReference type="Pfam" id="PF01575"/>
    </source>
</evidence>
<dbReference type="GO" id="GO:0044594">
    <property type="term" value="F:17-beta-hydroxysteroid dehydrogenase (NAD+) activity"/>
    <property type="evidence" value="ECO:0007669"/>
    <property type="project" value="TreeGrafter"/>
</dbReference>
<dbReference type="Pfam" id="PF01575">
    <property type="entry name" value="MaoC_dehydratas"/>
    <property type="match status" value="1"/>
</dbReference>
<evidence type="ECO:0000313" key="4">
    <source>
        <dbReference type="Proteomes" id="UP000253975"/>
    </source>
</evidence>